<dbReference type="PANTHER" id="PTHR38794">
    <property type="entry name" value="INTEGRAL MEMBRANE PROTEIN"/>
    <property type="match status" value="1"/>
</dbReference>
<dbReference type="InterPro" id="IPR049326">
    <property type="entry name" value="Rhodopsin_dom_fungi"/>
</dbReference>
<feature type="domain" description="Rhodopsin" evidence="2">
    <location>
        <begin position="47"/>
        <end position="279"/>
    </location>
</feature>
<accession>A0A6A5S690</accession>
<organism evidence="3 4">
    <name type="scientific">Clathrospora elynae</name>
    <dbReference type="NCBI Taxonomy" id="706981"/>
    <lineage>
        <taxon>Eukaryota</taxon>
        <taxon>Fungi</taxon>
        <taxon>Dikarya</taxon>
        <taxon>Ascomycota</taxon>
        <taxon>Pezizomycotina</taxon>
        <taxon>Dothideomycetes</taxon>
        <taxon>Pleosporomycetidae</taxon>
        <taxon>Pleosporales</taxon>
        <taxon>Diademaceae</taxon>
        <taxon>Clathrospora</taxon>
    </lineage>
</organism>
<feature type="transmembrane region" description="Helical" evidence="1">
    <location>
        <begin position="177"/>
        <end position="204"/>
    </location>
</feature>
<keyword evidence="1" id="KW-0472">Membrane</keyword>
<feature type="transmembrane region" description="Helical" evidence="1">
    <location>
        <begin position="211"/>
        <end position="234"/>
    </location>
</feature>
<keyword evidence="1" id="KW-0812">Transmembrane</keyword>
<feature type="transmembrane region" description="Helical" evidence="1">
    <location>
        <begin position="21"/>
        <end position="39"/>
    </location>
</feature>
<keyword evidence="1" id="KW-1133">Transmembrane helix</keyword>
<evidence type="ECO:0000313" key="3">
    <source>
        <dbReference type="EMBL" id="KAF1935602.1"/>
    </source>
</evidence>
<feature type="transmembrane region" description="Helical" evidence="1">
    <location>
        <begin position="254"/>
        <end position="274"/>
    </location>
</feature>
<sequence length="355" mass="38717">MASMVPGPLITPDHQGPRVNIAVWVCFVISGLAVTAKVLTKLGRSQRHIRLANLELDDFVLLTSFIFATGQSIAVSQQVSAGLGDHVATFSSKQLQSYEKAGFSSQILYVCTLAAAKIAACLFALHLQPHSRSKLVVNGLLCIIGLWTLVSILGLAFQCKIPYTWTITSSQCFNQSAFWTFVEIFNGLTDLALSAIFCSIVWILQTKTKCMLLCVFAARALIIAPIAFRLVHIYRADISPKSSKWDPSFDETDIAIATAVLMNTSLVLTCVPFLKPLMEALRPGWSTSDVIQGVGYNVMYGKSAISSGQYPIGSVINGRALGIESRTEVITRTENFHLESRSDASSRRLHGPLEV</sequence>
<dbReference type="EMBL" id="ML976252">
    <property type="protein sequence ID" value="KAF1935602.1"/>
    <property type="molecule type" value="Genomic_DNA"/>
</dbReference>
<gene>
    <name evidence="3" type="ORF">EJ02DRAFT_516335</name>
</gene>
<feature type="transmembrane region" description="Helical" evidence="1">
    <location>
        <begin position="59"/>
        <end position="83"/>
    </location>
</feature>
<evidence type="ECO:0000313" key="4">
    <source>
        <dbReference type="Proteomes" id="UP000800038"/>
    </source>
</evidence>
<evidence type="ECO:0000256" key="1">
    <source>
        <dbReference type="SAM" id="Phobius"/>
    </source>
</evidence>
<dbReference type="Pfam" id="PF20684">
    <property type="entry name" value="Fung_rhodopsin"/>
    <property type="match status" value="1"/>
</dbReference>
<dbReference type="PANTHER" id="PTHR38794:SF1">
    <property type="entry name" value="INTEGRAL MEMBRANE PROTEIN"/>
    <property type="match status" value="1"/>
</dbReference>
<dbReference type="OrthoDB" id="3918601at2759"/>
<keyword evidence="4" id="KW-1185">Reference proteome</keyword>
<name>A0A6A5S690_9PLEO</name>
<evidence type="ECO:0000259" key="2">
    <source>
        <dbReference type="Pfam" id="PF20684"/>
    </source>
</evidence>
<feature type="transmembrane region" description="Helical" evidence="1">
    <location>
        <begin position="137"/>
        <end position="157"/>
    </location>
</feature>
<dbReference type="Proteomes" id="UP000800038">
    <property type="component" value="Unassembled WGS sequence"/>
</dbReference>
<feature type="transmembrane region" description="Helical" evidence="1">
    <location>
        <begin position="103"/>
        <end position="125"/>
    </location>
</feature>
<proteinExistence type="predicted"/>
<protein>
    <recommendedName>
        <fullName evidence="2">Rhodopsin domain-containing protein</fullName>
    </recommendedName>
</protein>
<dbReference type="AlphaFoldDB" id="A0A6A5S690"/>
<reference evidence="3" key="1">
    <citation type="journal article" date="2020" name="Stud. Mycol.">
        <title>101 Dothideomycetes genomes: a test case for predicting lifestyles and emergence of pathogens.</title>
        <authorList>
            <person name="Haridas S."/>
            <person name="Albert R."/>
            <person name="Binder M."/>
            <person name="Bloem J."/>
            <person name="Labutti K."/>
            <person name="Salamov A."/>
            <person name="Andreopoulos B."/>
            <person name="Baker S."/>
            <person name="Barry K."/>
            <person name="Bills G."/>
            <person name="Bluhm B."/>
            <person name="Cannon C."/>
            <person name="Castanera R."/>
            <person name="Culley D."/>
            <person name="Daum C."/>
            <person name="Ezra D."/>
            <person name="Gonzalez J."/>
            <person name="Henrissat B."/>
            <person name="Kuo A."/>
            <person name="Liang C."/>
            <person name="Lipzen A."/>
            <person name="Lutzoni F."/>
            <person name="Magnuson J."/>
            <person name="Mondo S."/>
            <person name="Nolan M."/>
            <person name="Ohm R."/>
            <person name="Pangilinan J."/>
            <person name="Park H.-J."/>
            <person name="Ramirez L."/>
            <person name="Alfaro M."/>
            <person name="Sun H."/>
            <person name="Tritt A."/>
            <person name="Yoshinaga Y."/>
            <person name="Zwiers L.-H."/>
            <person name="Turgeon B."/>
            <person name="Goodwin S."/>
            <person name="Spatafora J."/>
            <person name="Crous P."/>
            <person name="Grigoriev I."/>
        </authorList>
    </citation>
    <scope>NUCLEOTIDE SEQUENCE</scope>
    <source>
        <strain evidence="3">CBS 161.51</strain>
    </source>
</reference>